<dbReference type="InterPro" id="IPR017853">
    <property type="entry name" value="GH"/>
</dbReference>
<evidence type="ECO:0000313" key="2">
    <source>
        <dbReference type="Proteomes" id="UP000184330"/>
    </source>
</evidence>
<accession>A0A1L7WT15</accession>
<keyword evidence="2" id="KW-1185">Reference proteome</keyword>
<name>A0A1L7WT15_9HELO</name>
<organism evidence="1 2">
    <name type="scientific">Phialocephala subalpina</name>
    <dbReference type="NCBI Taxonomy" id="576137"/>
    <lineage>
        <taxon>Eukaryota</taxon>
        <taxon>Fungi</taxon>
        <taxon>Dikarya</taxon>
        <taxon>Ascomycota</taxon>
        <taxon>Pezizomycotina</taxon>
        <taxon>Leotiomycetes</taxon>
        <taxon>Helotiales</taxon>
        <taxon>Mollisiaceae</taxon>
        <taxon>Phialocephala</taxon>
        <taxon>Phialocephala fortinii species complex</taxon>
    </lineage>
</organism>
<dbReference type="SUPFAM" id="SSF51445">
    <property type="entry name" value="(Trans)glycosidases"/>
    <property type="match status" value="1"/>
</dbReference>
<dbReference type="Proteomes" id="UP000184330">
    <property type="component" value="Unassembled WGS sequence"/>
</dbReference>
<sequence length="386" mass="43257">MAASTTSKMNELLKSPKLRKTQVSSQLIVKGQPFLMLAAELQNSTFSDPAYMAQGQFKFDELDKCILGARQNGMYLVLLWFGAYKNAPSTYAPDWVKEDVKRFPRIHTRGAGGRLKTVEVVQPYGKEIQDADAKAFAKLMGHLRDFDGKHSTVIMIQVENEIGLLFDSRDGSRLADQLYHQPVPAGLLNHLQKEYDTLHPMFKKKFPDVRSSSAQLLPTWEQAFGRSVFTEDLFIADAFSRFVGTVATVGRIGLTSPLKSQANRPNDMTGFFFDEPEETKVESTWVKSFGEFKVTIERAFTLADKARQSQIGFTGILHAKELDTDEQGNLRVSRILNGDETLNGAFITLPSENLDSGGFPIPFNIPARTMMVQCRPYSLAETDDDF</sequence>
<dbReference type="STRING" id="576137.A0A1L7WT15"/>
<dbReference type="EMBL" id="FJOG01000007">
    <property type="protein sequence ID" value="CZR55909.1"/>
    <property type="molecule type" value="Genomic_DNA"/>
</dbReference>
<dbReference type="Gene3D" id="3.20.20.80">
    <property type="entry name" value="Glycosidases"/>
    <property type="match status" value="1"/>
</dbReference>
<gene>
    <name evidence="1" type="ORF">PAC_05797</name>
</gene>
<reference evidence="1 2" key="1">
    <citation type="submission" date="2016-03" db="EMBL/GenBank/DDBJ databases">
        <authorList>
            <person name="Ploux O."/>
        </authorList>
    </citation>
    <scope>NUCLEOTIDE SEQUENCE [LARGE SCALE GENOMIC DNA]</scope>
    <source>
        <strain evidence="1 2">UAMH 11012</strain>
    </source>
</reference>
<protein>
    <submittedName>
        <fullName evidence="1">Uncharacterized protein</fullName>
    </submittedName>
</protein>
<dbReference type="AlphaFoldDB" id="A0A1L7WT15"/>
<dbReference type="OrthoDB" id="1657402at2759"/>
<evidence type="ECO:0000313" key="1">
    <source>
        <dbReference type="EMBL" id="CZR55909.1"/>
    </source>
</evidence>
<proteinExistence type="predicted"/>